<evidence type="ECO:0000256" key="4">
    <source>
        <dbReference type="ARBA" id="ARBA00023136"/>
    </source>
</evidence>
<proteinExistence type="inferred from homology"/>
<comment type="caution">
    <text evidence="8">The sequence shown here is derived from an EMBL/GenBank/DDBJ whole genome shotgun (WGS) entry which is preliminary data.</text>
</comment>
<evidence type="ECO:0000256" key="1">
    <source>
        <dbReference type="ARBA" id="ARBA00022475"/>
    </source>
</evidence>
<dbReference type="CDD" id="cd08010">
    <property type="entry name" value="MltG_like"/>
    <property type="match status" value="1"/>
</dbReference>
<comment type="subcellular location">
    <subcellularLocation>
        <location evidence="7">Cell membrane</location>
        <topology evidence="7">Single-pass membrane protein</topology>
    </subcellularLocation>
</comment>
<accession>A0A3S3RX99</accession>
<organism evidence="8 9">
    <name type="scientific">Candidatus Electrothrix marina</name>
    <dbReference type="NCBI Taxonomy" id="1859130"/>
    <lineage>
        <taxon>Bacteria</taxon>
        <taxon>Pseudomonadati</taxon>
        <taxon>Thermodesulfobacteriota</taxon>
        <taxon>Desulfobulbia</taxon>
        <taxon>Desulfobulbales</taxon>
        <taxon>Desulfobulbaceae</taxon>
        <taxon>Candidatus Electrothrix</taxon>
    </lineage>
</organism>
<sequence>MVGKTTDWQLKNLSEDYDRYTFMRSFCFFLFLFILITGLAAGGWFAYYVFTPGPGTEERLVRIPKGAGVRQIKGILGREGIIRDDVRFLALVRLLLEIDKDHPPRLRAGEFKVPQGLTPLEVIRFLDTAKPVSYRVTVPEGKTLTEIAAIFAEDNWAETATFLRLCQDAVWLKELGVKADSLEGYLFPETYTLVRGEVDERKLIKMMVRRFFAVWEEVAAATQGKQGQDGSGKKYTQQQLLTLASIVEKETGSAGERDVIAGVFYNRLRKGMPLQSDPTTIYGIKNFNGNLTKADLRRWTPYNTYAIPALPAGPICNPGAAAIKAVLAPAKVPYFYFVSRNDGSHHFSKTLKEHNRAVYKFQKLRKNR</sequence>
<dbReference type="PANTHER" id="PTHR30518">
    <property type="entry name" value="ENDOLYTIC MUREIN TRANSGLYCOSYLASE"/>
    <property type="match status" value="1"/>
</dbReference>
<comment type="function">
    <text evidence="7">Functions as a peptidoglycan terminase that cleaves nascent peptidoglycan strands endolytically to terminate their elongation.</text>
</comment>
<dbReference type="InterPro" id="IPR003770">
    <property type="entry name" value="MLTG-like"/>
</dbReference>
<comment type="similarity">
    <text evidence="7">Belongs to the transglycosylase MltG family.</text>
</comment>
<dbReference type="Proteomes" id="UP000287615">
    <property type="component" value="Unassembled WGS sequence"/>
</dbReference>
<dbReference type="HAMAP" id="MF_02065">
    <property type="entry name" value="MltG"/>
    <property type="match status" value="1"/>
</dbReference>
<evidence type="ECO:0000256" key="2">
    <source>
        <dbReference type="ARBA" id="ARBA00022692"/>
    </source>
</evidence>
<dbReference type="GO" id="GO:0009252">
    <property type="term" value="P:peptidoglycan biosynthetic process"/>
    <property type="evidence" value="ECO:0007669"/>
    <property type="project" value="UniProtKB-UniRule"/>
</dbReference>
<comment type="catalytic activity">
    <reaction evidence="7">
        <text>a peptidoglycan chain = a peptidoglycan chain with N-acetyl-1,6-anhydromuramyl-[peptide] at the reducing end + a peptidoglycan chain with N-acetylglucosamine at the non-reducing end.</text>
        <dbReference type="EC" id="4.2.2.29"/>
    </reaction>
</comment>
<protein>
    <recommendedName>
        <fullName evidence="7">Endolytic murein transglycosylase</fullName>
        <ecNumber evidence="7">4.2.2.29</ecNumber>
    </recommendedName>
    <alternativeName>
        <fullName evidence="7">Peptidoglycan lytic transglycosylase</fullName>
    </alternativeName>
    <alternativeName>
        <fullName evidence="7">Peptidoglycan polymerization terminase</fullName>
    </alternativeName>
</protein>
<keyword evidence="1 7" id="KW-1003">Cell membrane</keyword>
<gene>
    <name evidence="7" type="primary">mltG</name>
    <name evidence="8" type="ORF">VU00_10163</name>
</gene>
<name>A0A3S3RX99_9BACT</name>
<feature type="transmembrane region" description="Helical" evidence="7">
    <location>
        <begin position="26"/>
        <end position="50"/>
    </location>
</feature>
<dbReference type="PANTHER" id="PTHR30518:SF2">
    <property type="entry name" value="ENDOLYTIC MUREIN TRANSGLYCOSYLASE"/>
    <property type="match status" value="1"/>
</dbReference>
<dbReference type="NCBIfam" id="TIGR00247">
    <property type="entry name" value="endolytic transglycosylase MltG"/>
    <property type="match status" value="1"/>
</dbReference>
<dbReference type="GO" id="GO:0071555">
    <property type="term" value="P:cell wall organization"/>
    <property type="evidence" value="ECO:0007669"/>
    <property type="project" value="UniProtKB-KW"/>
</dbReference>
<dbReference type="Gene3D" id="3.30.160.60">
    <property type="entry name" value="Classic Zinc Finger"/>
    <property type="match status" value="1"/>
</dbReference>
<reference evidence="8 9" key="1">
    <citation type="submission" date="2017-01" db="EMBL/GenBank/DDBJ databases">
        <title>The cable genome- insights into the physiology and evolution of filamentous bacteria capable of sulfide oxidation via long distance electron transfer.</title>
        <authorList>
            <person name="Schreiber L."/>
            <person name="Bjerg J.T."/>
            <person name="Boggild A."/>
            <person name="Van De Vossenberg J."/>
            <person name="Meysman F."/>
            <person name="Nielsen L.P."/>
            <person name="Schramm A."/>
            <person name="Kjeldsen K.U."/>
        </authorList>
    </citation>
    <scope>NUCLEOTIDE SEQUENCE [LARGE SCALE GENOMIC DNA]</scope>
    <source>
        <strain evidence="8">A3</strain>
    </source>
</reference>
<keyword evidence="6 7" id="KW-0961">Cell wall biogenesis/degradation</keyword>
<keyword evidence="2 7" id="KW-0812">Transmembrane</keyword>
<dbReference type="GO" id="GO:0008932">
    <property type="term" value="F:lytic endotransglycosylase activity"/>
    <property type="evidence" value="ECO:0007669"/>
    <property type="project" value="UniProtKB-UniRule"/>
</dbReference>
<dbReference type="EC" id="4.2.2.29" evidence="7"/>
<evidence type="ECO:0000256" key="7">
    <source>
        <dbReference type="HAMAP-Rule" id="MF_02065"/>
    </source>
</evidence>
<feature type="site" description="Important for catalytic activity" evidence="7">
    <location>
        <position position="250"/>
    </location>
</feature>
<keyword evidence="5 7" id="KW-0456">Lyase</keyword>
<evidence type="ECO:0000313" key="8">
    <source>
        <dbReference type="EMBL" id="RWX50827.1"/>
    </source>
</evidence>
<dbReference type="Gene3D" id="3.30.1490.480">
    <property type="entry name" value="Endolytic murein transglycosylase"/>
    <property type="match status" value="1"/>
</dbReference>
<dbReference type="GO" id="GO:0005886">
    <property type="term" value="C:plasma membrane"/>
    <property type="evidence" value="ECO:0007669"/>
    <property type="project" value="UniProtKB-SubCell"/>
</dbReference>
<keyword evidence="4 7" id="KW-0472">Membrane</keyword>
<evidence type="ECO:0000313" key="9">
    <source>
        <dbReference type="Proteomes" id="UP000287615"/>
    </source>
</evidence>
<evidence type="ECO:0000256" key="3">
    <source>
        <dbReference type="ARBA" id="ARBA00022989"/>
    </source>
</evidence>
<evidence type="ECO:0000256" key="5">
    <source>
        <dbReference type="ARBA" id="ARBA00023239"/>
    </source>
</evidence>
<keyword evidence="3 7" id="KW-1133">Transmembrane helix</keyword>
<evidence type="ECO:0000256" key="6">
    <source>
        <dbReference type="ARBA" id="ARBA00023316"/>
    </source>
</evidence>
<dbReference type="EMBL" id="MTKR01000016">
    <property type="protein sequence ID" value="RWX50827.1"/>
    <property type="molecule type" value="Genomic_DNA"/>
</dbReference>
<dbReference type="AlphaFoldDB" id="A0A3S3RX99"/>
<dbReference type="Pfam" id="PF02618">
    <property type="entry name" value="YceG"/>
    <property type="match status" value="1"/>
</dbReference>